<protein>
    <recommendedName>
        <fullName evidence="3">Phr family secreted Rap phosphatase inhibitor</fullName>
    </recommendedName>
</protein>
<name>A0AAX2CGF7_9BACI</name>
<reference evidence="1 2" key="1">
    <citation type="submission" date="2016-08" db="EMBL/GenBank/DDBJ databases">
        <authorList>
            <person name="Loux V."/>
            <person name="Rue O."/>
        </authorList>
    </citation>
    <scope>NUCLEOTIDE SEQUENCE [LARGE SCALE GENOMIC DNA]</scope>
    <source>
        <strain evidence="1 2">AFSSA_08CEB44bac</strain>
    </source>
</reference>
<dbReference type="EMBL" id="FMIK01000024">
    <property type="protein sequence ID" value="SCL91991.1"/>
    <property type="molecule type" value="Genomic_DNA"/>
</dbReference>
<comment type="caution">
    <text evidence="1">The sequence shown here is derived from an EMBL/GenBank/DDBJ whole genome shotgun (WGS) entry which is preliminary data.</text>
</comment>
<dbReference type="Proteomes" id="UP000242164">
    <property type="component" value="Unassembled WGS sequence"/>
</dbReference>
<dbReference type="AlphaFoldDB" id="A0AAX2CGF7"/>
<dbReference type="GeneID" id="51609326"/>
<gene>
    <name evidence="1" type="ORF">BCB44BAC_01972</name>
</gene>
<dbReference type="RefSeq" id="WP_167527339.1">
    <property type="nucleotide sequence ID" value="NZ_CP024109.1"/>
</dbReference>
<evidence type="ECO:0008006" key="3">
    <source>
        <dbReference type="Google" id="ProtNLM"/>
    </source>
</evidence>
<accession>A0AAX2CGF7</accession>
<proteinExistence type="predicted"/>
<sequence length="56" mass="6298">MKKTFKFFGISVGLTLLLVGFISDTPSNTLQAEHGKTFMQKSSISQYELKEHGKTF</sequence>
<evidence type="ECO:0000313" key="1">
    <source>
        <dbReference type="EMBL" id="SCL91991.1"/>
    </source>
</evidence>
<evidence type="ECO:0000313" key="2">
    <source>
        <dbReference type="Proteomes" id="UP000242164"/>
    </source>
</evidence>
<organism evidence="1 2">
    <name type="scientific">Bacillus cytotoxicus</name>
    <dbReference type="NCBI Taxonomy" id="580165"/>
    <lineage>
        <taxon>Bacteria</taxon>
        <taxon>Bacillati</taxon>
        <taxon>Bacillota</taxon>
        <taxon>Bacilli</taxon>
        <taxon>Bacillales</taxon>
        <taxon>Bacillaceae</taxon>
        <taxon>Bacillus</taxon>
        <taxon>Bacillus cereus group</taxon>
    </lineage>
</organism>